<protein>
    <recommendedName>
        <fullName evidence="1">Phage head morphogenesis domain-containing protein</fullName>
    </recommendedName>
</protein>
<evidence type="ECO:0000259" key="1">
    <source>
        <dbReference type="Pfam" id="PF04233"/>
    </source>
</evidence>
<proteinExistence type="predicted"/>
<dbReference type="Proteomes" id="UP001303587">
    <property type="component" value="Chromosome"/>
</dbReference>
<dbReference type="EMBL" id="CP131060">
    <property type="protein sequence ID" value="WNY26203.1"/>
    <property type="molecule type" value="Genomic_DNA"/>
</dbReference>
<dbReference type="GeneID" id="89230871"/>
<sequence>MAISSQSEEYWTRRFENLEKAQQKKGAQYYRRLETEYQKADRALQAEISDWYARFAKNNNMTIQEARKLLNAGELAEFKWTVDDYIKYGQENALDQKWMKELENASAKVHISRLEALQLSMQQEVEKLYKSELDGMTRLLGDEYVDGKYQNAWIVQTGTGVGSPFPKVKKSEVEKVLSRPWTADGKTFSDRVWADQNKLVNELQSEMSQMIQRGAAPDEAIKNISERMNVSKSSAGRLVMTESAYFSSESQKETFKELGVQEYEFIATLDEKTCKRCGPLDKKVAPMSFFKAGGTAPPVHPNCRCTTIPHFDDMGDWGATRAARDQEGKYYEVPSGMSFEEWKKEFVEKKEPDKTFKHVDLSKAEKDVPEYVSNIRRIYQEWDGEYISEYAMPAMKELGIEAPLFVREIEDISSTQAVSGRSNFEDIDSTHQKIQLVELNPADPRSAAQRAEVANHEFFHAKSSMLEHDMLEMGVDEWTEVEETMCETAALYTSRAAGFGELYPSYNGFINKNVPLIVSSIPEFAGCKTITDFGKIAAEYRFGSAATAKWLPFKKILSANFDYKEYYKNYIPYLNNNKDYIISVLEKENPRTSRARIVSLLDSVLDDFKGGAVPARSFTPSEEYILQKTLSIAIQNEGIKKVTL</sequence>
<dbReference type="RefSeq" id="WP_338102533.1">
    <property type="nucleotide sequence ID" value="NZ_CP131060.1"/>
</dbReference>
<reference evidence="2 3" key="1">
    <citation type="submission" date="2023-07" db="EMBL/GenBank/DDBJ databases">
        <title>Closed genoem sequence of Methanosarcinaceae archaeon Ac7.</title>
        <authorList>
            <person name="Poehlein A."/>
            <person name="Protasov E."/>
            <person name="Platt K."/>
            <person name="Reeh H."/>
            <person name="Daniel R."/>
            <person name="Brune A."/>
        </authorList>
    </citation>
    <scope>NUCLEOTIDE SEQUENCE [LARGE SCALE GENOMIC DNA]</scope>
    <source>
        <strain evidence="2 3">Ac7</strain>
    </source>
</reference>
<dbReference type="NCBIfam" id="TIGR01641">
    <property type="entry name" value="phageSPP1_gp7"/>
    <property type="match status" value="1"/>
</dbReference>
<organism evidence="2 3">
    <name type="scientific">Methanolapillus millepedarum</name>
    <dbReference type="NCBI Taxonomy" id="3028296"/>
    <lineage>
        <taxon>Archaea</taxon>
        <taxon>Methanobacteriati</taxon>
        <taxon>Methanobacteriota</taxon>
        <taxon>Stenosarchaea group</taxon>
        <taxon>Methanomicrobia</taxon>
        <taxon>Methanosarcinales</taxon>
        <taxon>Methanosarcinaceae</taxon>
        <taxon>Methanolapillus</taxon>
    </lineage>
</organism>
<gene>
    <name evidence="2" type="ORF">MsAc7_17760</name>
</gene>
<dbReference type="Pfam" id="PF04233">
    <property type="entry name" value="Phage_Mu_F"/>
    <property type="match status" value="1"/>
</dbReference>
<evidence type="ECO:0000313" key="2">
    <source>
        <dbReference type="EMBL" id="WNY26203.1"/>
    </source>
</evidence>
<accession>A0AA96V4S5</accession>
<name>A0AA96V4S5_9EURY</name>
<dbReference type="InterPro" id="IPR006528">
    <property type="entry name" value="Phage_head_morphogenesis_dom"/>
</dbReference>
<evidence type="ECO:0000313" key="3">
    <source>
        <dbReference type="Proteomes" id="UP001303587"/>
    </source>
</evidence>
<feature type="domain" description="Phage head morphogenesis" evidence="1">
    <location>
        <begin position="202"/>
        <end position="308"/>
    </location>
</feature>
<keyword evidence="3" id="KW-1185">Reference proteome</keyword>
<dbReference type="AlphaFoldDB" id="A0AA96V4S5"/>